<feature type="region of interest" description="Disordered" evidence="2">
    <location>
        <begin position="78"/>
        <end position="98"/>
    </location>
</feature>
<dbReference type="InParanoid" id="A0A6P8J1C6"/>
<dbReference type="InterPro" id="IPR012942">
    <property type="entry name" value="SRR1-like"/>
</dbReference>
<accession>A0A6P8J1C6</accession>
<evidence type="ECO:0000313" key="5">
    <source>
        <dbReference type="RefSeq" id="XP_031571600.1"/>
    </source>
</evidence>
<dbReference type="GO" id="GO:0005634">
    <property type="term" value="C:nucleus"/>
    <property type="evidence" value="ECO:0007669"/>
    <property type="project" value="TreeGrafter"/>
</dbReference>
<feature type="compositionally biased region" description="Basic residues" evidence="2">
    <location>
        <begin position="11"/>
        <end position="23"/>
    </location>
</feature>
<evidence type="ECO:0000313" key="4">
    <source>
        <dbReference type="Proteomes" id="UP000515163"/>
    </source>
</evidence>
<organism evidence="4 5">
    <name type="scientific">Actinia tenebrosa</name>
    <name type="common">Australian red waratah sea anemone</name>
    <dbReference type="NCBI Taxonomy" id="6105"/>
    <lineage>
        <taxon>Eukaryota</taxon>
        <taxon>Metazoa</taxon>
        <taxon>Cnidaria</taxon>
        <taxon>Anthozoa</taxon>
        <taxon>Hexacorallia</taxon>
        <taxon>Actiniaria</taxon>
        <taxon>Actiniidae</taxon>
        <taxon>Actinia</taxon>
    </lineage>
</organism>
<protein>
    <submittedName>
        <fullName evidence="5">SRR1-like protein</fullName>
    </submittedName>
</protein>
<dbReference type="FunCoup" id="A0A6P8J1C6">
    <property type="interactions" value="2132"/>
</dbReference>
<keyword evidence="4" id="KW-1185">Reference proteome</keyword>
<evidence type="ECO:0000259" key="3">
    <source>
        <dbReference type="Pfam" id="PF07985"/>
    </source>
</evidence>
<dbReference type="GeneID" id="116305755"/>
<comment type="similarity">
    <text evidence="1">Belongs to the SRR1 family.</text>
</comment>
<dbReference type="OrthoDB" id="551431at2759"/>
<feature type="domain" description="SRR1-like" evidence="3">
    <location>
        <begin position="101"/>
        <end position="262"/>
    </location>
</feature>
<feature type="region of interest" description="Disordered" evidence="2">
    <location>
        <begin position="1"/>
        <end position="32"/>
    </location>
</feature>
<dbReference type="AlphaFoldDB" id="A0A6P8J1C6"/>
<dbReference type="GO" id="GO:0005737">
    <property type="term" value="C:cytoplasm"/>
    <property type="evidence" value="ECO:0007669"/>
    <property type="project" value="TreeGrafter"/>
</dbReference>
<dbReference type="RefSeq" id="XP_031571600.1">
    <property type="nucleotide sequence ID" value="XM_031715740.1"/>
</dbReference>
<evidence type="ECO:0000256" key="2">
    <source>
        <dbReference type="SAM" id="MobiDB-lite"/>
    </source>
</evidence>
<dbReference type="PANTHER" id="PTHR28626">
    <property type="entry name" value="SRR1-LIKE PROTEIN"/>
    <property type="match status" value="1"/>
</dbReference>
<gene>
    <name evidence="5" type="primary">LOC116305755</name>
</gene>
<dbReference type="PANTHER" id="PTHR28626:SF3">
    <property type="entry name" value="SRR1-LIKE PROTEIN"/>
    <property type="match status" value="1"/>
</dbReference>
<name>A0A6P8J1C6_ACTTE</name>
<dbReference type="Proteomes" id="UP000515163">
    <property type="component" value="Unplaced"/>
</dbReference>
<dbReference type="KEGG" id="aten:116305755"/>
<reference evidence="5" key="1">
    <citation type="submission" date="2025-08" db="UniProtKB">
        <authorList>
            <consortium name="RefSeq"/>
        </authorList>
    </citation>
    <scope>IDENTIFICATION</scope>
</reference>
<evidence type="ECO:0000256" key="1">
    <source>
        <dbReference type="ARBA" id="ARBA00009856"/>
    </source>
</evidence>
<sequence length="298" mass="34736">MADEGGFQLVPRRKQRKRGNTKKSKIEETVKNAGSDNDLEDCNIDRIITQIETFRDEIKESDFFLSLKDLFIPTKSEEIKDNNSESSERESLKDKEKPNPLLPHFDDIICYGVGCIRTCPNAKYQFALLLLLKMFLMIPNEQCCVYEPLFNEHDKNIVKHFECSIISHNEEAKRAVTRPTLFFMPHCSKLLYNNVLWANWGPALKHVVIVGNGFSSYQQRLPSRQLNSEVMYIAKILPHLQEVNIPNTFYLKDIFNDSSIHFFHEHVLSKIEKDFWNLRPEPAYDVNDPEIVTIAKQR</sequence>
<proteinExistence type="inferred from homology"/>
<dbReference type="InterPro" id="IPR040044">
    <property type="entry name" value="SRR1L"/>
</dbReference>
<dbReference type="Pfam" id="PF07985">
    <property type="entry name" value="SRR1"/>
    <property type="match status" value="1"/>
</dbReference>